<dbReference type="Proteomes" id="UP000192374">
    <property type="component" value="Unassembled WGS sequence"/>
</dbReference>
<dbReference type="RefSeq" id="WP_083087028.1">
    <property type="nucleotide sequence ID" value="NZ_AP022583.1"/>
</dbReference>
<evidence type="ECO:0000313" key="2">
    <source>
        <dbReference type="EMBL" id="ORB16346.1"/>
    </source>
</evidence>
<accession>A0A7I7PJN5</accession>
<keyword evidence="3" id="KW-1185">Reference proteome</keyword>
<reference evidence="1" key="3">
    <citation type="submission" date="2020-02" db="EMBL/GenBank/DDBJ databases">
        <authorList>
            <person name="Matsumoto Y."/>
            <person name="Motooka D."/>
            <person name="Nakamura S."/>
        </authorList>
    </citation>
    <scope>NUCLEOTIDE SEQUENCE</scope>
    <source>
        <strain evidence="1">JCM 16367</strain>
    </source>
</reference>
<evidence type="ECO:0000313" key="1">
    <source>
        <dbReference type="EMBL" id="BBY08837.1"/>
    </source>
</evidence>
<dbReference type="AlphaFoldDB" id="A0A7I7PJN5"/>
<dbReference type="KEGG" id="mnv:MNVI_41550"/>
<name>A0A7I7PJN5_9MYCO</name>
<reference evidence="2 3" key="1">
    <citation type="submission" date="2017-02" db="EMBL/GenBank/DDBJ databases">
        <title>The new phylogeny of genus Mycobacterium.</title>
        <authorList>
            <person name="Tortoli E."/>
            <person name="Trovato A."/>
            <person name="Cirillo D.M."/>
        </authorList>
    </citation>
    <scope>NUCLEOTIDE SEQUENCE [LARGE SCALE GENOMIC DNA]</scope>
    <source>
        <strain evidence="2 3">DSM 45145</strain>
    </source>
</reference>
<gene>
    <name evidence="2" type="ORF">BST37_07350</name>
    <name evidence="1" type="ORF">MNVI_41550</name>
</gene>
<dbReference type="EMBL" id="MVIC01000008">
    <property type="protein sequence ID" value="ORB16346.1"/>
    <property type="molecule type" value="Genomic_DNA"/>
</dbReference>
<proteinExistence type="predicted"/>
<evidence type="ECO:0000313" key="4">
    <source>
        <dbReference type="Proteomes" id="UP000466894"/>
    </source>
</evidence>
<dbReference type="Proteomes" id="UP000466894">
    <property type="component" value="Chromosome"/>
</dbReference>
<sequence>MGFSPRDALDAARDVVANAVEKASDMVEFAGDIVRGDVAGGTQGIIQSSMDIATYAAGTAKEVFTGQYAGAGDRE</sequence>
<reference evidence="1 4" key="2">
    <citation type="journal article" date="2019" name="Emerg. Microbes Infect.">
        <title>Comprehensive subspecies identification of 175 nontuberculous mycobacteria species based on 7547 genomic profiles.</title>
        <authorList>
            <person name="Matsumoto Y."/>
            <person name="Kinjo T."/>
            <person name="Motooka D."/>
            <person name="Nabeya D."/>
            <person name="Jung N."/>
            <person name="Uechi K."/>
            <person name="Horii T."/>
            <person name="Iida T."/>
            <person name="Fujita J."/>
            <person name="Nakamura S."/>
        </authorList>
    </citation>
    <scope>NUCLEOTIDE SEQUENCE [LARGE SCALE GENOMIC DNA]</scope>
    <source>
        <strain evidence="1 4">JCM 16367</strain>
    </source>
</reference>
<organism evidence="1 4">
    <name type="scientific">Mycobacterium noviomagense</name>
    <dbReference type="NCBI Taxonomy" id="459858"/>
    <lineage>
        <taxon>Bacteria</taxon>
        <taxon>Bacillati</taxon>
        <taxon>Actinomycetota</taxon>
        <taxon>Actinomycetes</taxon>
        <taxon>Mycobacteriales</taxon>
        <taxon>Mycobacteriaceae</taxon>
        <taxon>Mycobacterium</taxon>
    </lineage>
</organism>
<protein>
    <submittedName>
        <fullName evidence="1">Uncharacterized protein</fullName>
    </submittedName>
</protein>
<dbReference type="OrthoDB" id="4740661at2"/>
<dbReference type="EMBL" id="AP022583">
    <property type="protein sequence ID" value="BBY08837.1"/>
    <property type="molecule type" value="Genomic_DNA"/>
</dbReference>
<dbReference type="InterPro" id="IPR057513">
    <property type="entry name" value="Rv1893"/>
</dbReference>
<evidence type="ECO:0000313" key="3">
    <source>
        <dbReference type="Proteomes" id="UP000192374"/>
    </source>
</evidence>
<dbReference type="Pfam" id="PF23706">
    <property type="entry name" value="Rv1893"/>
    <property type="match status" value="1"/>
</dbReference>